<feature type="transmembrane region" description="Helical" evidence="1">
    <location>
        <begin position="39"/>
        <end position="61"/>
    </location>
</feature>
<gene>
    <name evidence="2" type="ORF">ARMGADRAFT_1018086</name>
</gene>
<evidence type="ECO:0000313" key="2">
    <source>
        <dbReference type="EMBL" id="PBK85439.1"/>
    </source>
</evidence>
<organism evidence="2 3">
    <name type="scientific">Armillaria gallica</name>
    <name type="common">Bulbous honey fungus</name>
    <name type="synonym">Armillaria bulbosa</name>
    <dbReference type="NCBI Taxonomy" id="47427"/>
    <lineage>
        <taxon>Eukaryota</taxon>
        <taxon>Fungi</taxon>
        <taxon>Dikarya</taxon>
        <taxon>Basidiomycota</taxon>
        <taxon>Agaricomycotina</taxon>
        <taxon>Agaricomycetes</taxon>
        <taxon>Agaricomycetidae</taxon>
        <taxon>Agaricales</taxon>
        <taxon>Marasmiineae</taxon>
        <taxon>Physalacriaceae</taxon>
        <taxon>Armillaria</taxon>
    </lineage>
</organism>
<keyword evidence="1" id="KW-0812">Transmembrane</keyword>
<keyword evidence="3" id="KW-1185">Reference proteome</keyword>
<evidence type="ECO:0000313" key="3">
    <source>
        <dbReference type="Proteomes" id="UP000217790"/>
    </source>
</evidence>
<dbReference type="EMBL" id="KZ293691">
    <property type="protein sequence ID" value="PBK85439.1"/>
    <property type="molecule type" value="Genomic_DNA"/>
</dbReference>
<protein>
    <submittedName>
        <fullName evidence="2">Uncharacterized protein</fullName>
    </submittedName>
</protein>
<dbReference type="Proteomes" id="UP000217790">
    <property type="component" value="Unassembled WGS sequence"/>
</dbReference>
<dbReference type="InParanoid" id="A0A2H3CQV6"/>
<name>A0A2H3CQV6_ARMGA</name>
<accession>A0A2H3CQV6</accession>
<reference evidence="3" key="1">
    <citation type="journal article" date="2017" name="Nat. Ecol. Evol.">
        <title>Genome expansion and lineage-specific genetic innovations in the forest pathogenic fungi Armillaria.</title>
        <authorList>
            <person name="Sipos G."/>
            <person name="Prasanna A.N."/>
            <person name="Walter M.C."/>
            <person name="O'Connor E."/>
            <person name="Balint B."/>
            <person name="Krizsan K."/>
            <person name="Kiss B."/>
            <person name="Hess J."/>
            <person name="Varga T."/>
            <person name="Slot J."/>
            <person name="Riley R."/>
            <person name="Boka B."/>
            <person name="Rigling D."/>
            <person name="Barry K."/>
            <person name="Lee J."/>
            <person name="Mihaltcheva S."/>
            <person name="LaButti K."/>
            <person name="Lipzen A."/>
            <person name="Waldron R."/>
            <person name="Moloney N.M."/>
            <person name="Sperisen C."/>
            <person name="Kredics L."/>
            <person name="Vagvoelgyi C."/>
            <person name="Patrignani A."/>
            <person name="Fitzpatrick D."/>
            <person name="Nagy I."/>
            <person name="Doyle S."/>
            <person name="Anderson J.B."/>
            <person name="Grigoriev I.V."/>
            <person name="Gueldener U."/>
            <person name="Muensterkoetter M."/>
            <person name="Nagy L.G."/>
        </authorList>
    </citation>
    <scope>NUCLEOTIDE SEQUENCE [LARGE SCALE GENOMIC DNA]</scope>
    <source>
        <strain evidence="3">Ar21-2</strain>
    </source>
</reference>
<dbReference type="AlphaFoldDB" id="A0A2H3CQV6"/>
<dbReference type="STRING" id="47427.A0A2H3CQV6"/>
<evidence type="ECO:0000256" key="1">
    <source>
        <dbReference type="SAM" id="Phobius"/>
    </source>
</evidence>
<proteinExistence type="predicted"/>
<keyword evidence="1" id="KW-1133">Transmembrane helix</keyword>
<sequence length="62" mass="6790">MQPEIDEIVSPGVEESQFNEFDIKAMPEFEAPKAGAKEILLACVAFALMLAVPVALAIEWLK</sequence>
<keyword evidence="1" id="KW-0472">Membrane</keyword>